<feature type="active site" description="Nucleophile" evidence="1 2">
    <location>
        <position position="112"/>
    </location>
</feature>
<sequence length="305" mass="34004">MLRRILLLTVMANLAAPTPDFAPVIALISHPFNSTHEFIPNSYIKYLEGGGARTVRLPFTASDDEVKRVIDNTNGIFFIGGEPSLPESAIIAYNYITDLQDSGVHYPMWGTCLGFQWLTQLIANDTSVLSLDAFDSEDLLLPLESVKKDSRMFTLNGPDSDYLSIDLPKLFQEHAVTLNMHTDGITPTVAGNIKDYNVLSLNSDRNGIQFVSSFEHGTRPIYGSQFHPEKNGFEYGTDEINEPAEPADHSIHGVRAAFELARFYVQEAVKSGDRYVPDSGVDMIFYSNNGIEKGTNHEETYLWKV</sequence>
<dbReference type="GO" id="GO:0046900">
    <property type="term" value="P:tetrahydrofolylpolyglutamate metabolic process"/>
    <property type="evidence" value="ECO:0007669"/>
    <property type="project" value="TreeGrafter"/>
</dbReference>
<gene>
    <name evidence="5" type="ORF">TL16_g04841</name>
</gene>
<dbReference type="GO" id="GO:0034722">
    <property type="term" value="F:gamma-glutamyl-peptidase activity"/>
    <property type="evidence" value="ECO:0007669"/>
    <property type="project" value="UniProtKB-UniRule"/>
</dbReference>
<feature type="signal peptide" evidence="3">
    <location>
        <begin position="1"/>
        <end position="17"/>
    </location>
</feature>
<dbReference type="PANTHER" id="PTHR11315:SF0">
    <property type="entry name" value="FOLATE GAMMA-GLUTAMYL HYDROLASE"/>
    <property type="match status" value="1"/>
</dbReference>
<dbReference type="InterPro" id="IPR017926">
    <property type="entry name" value="GATASE"/>
</dbReference>
<evidence type="ECO:0000256" key="3">
    <source>
        <dbReference type="SAM" id="SignalP"/>
    </source>
</evidence>
<comment type="catalytic activity">
    <reaction evidence="2">
        <text>(6S)-5,6,7,8-tetrahydrofolyl-(gamma-L-Glu)(n) + (n-1) H2O = (6S)-5,6,7,8-tetrahydrofolate + (n-1) L-glutamate</text>
        <dbReference type="Rhea" id="RHEA:56784"/>
        <dbReference type="Rhea" id="RHEA-COMP:14738"/>
        <dbReference type="ChEBI" id="CHEBI:15377"/>
        <dbReference type="ChEBI" id="CHEBI:29985"/>
        <dbReference type="ChEBI" id="CHEBI:57453"/>
        <dbReference type="ChEBI" id="CHEBI:141005"/>
        <dbReference type="EC" id="3.4.19.9"/>
    </reaction>
</comment>
<dbReference type="InterPro" id="IPR029062">
    <property type="entry name" value="Class_I_gatase-like"/>
</dbReference>
<dbReference type="GO" id="GO:0005773">
    <property type="term" value="C:vacuole"/>
    <property type="evidence" value="ECO:0007669"/>
    <property type="project" value="TreeGrafter"/>
</dbReference>
<dbReference type="Pfam" id="PF00117">
    <property type="entry name" value="GATase"/>
    <property type="match status" value="1"/>
</dbReference>
<reference evidence="6" key="1">
    <citation type="journal article" date="2023" name="Commun. Biol.">
        <title>Genome analysis of Parmales, the sister group of diatoms, reveals the evolutionary specialization of diatoms from phago-mixotrophs to photoautotrophs.</title>
        <authorList>
            <person name="Ban H."/>
            <person name="Sato S."/>
            <person name="Yoshikawa S."/>
            <person name="Yamada K."/>
            <person name="Nakamura Y."/>
            <person name="Ichinomiya M."/>
            <person name="Sato N."/>
            <person name="Blanc-Mathieu R."/>
            <person name="Endo H."/>
            <person name="Kuwata A."/>
            <person name="Ogata H."/>
        </authorList>
    </citation>
    <scope>NUCLEOTIDE SEQUENCE [LARGE SCALE GENOMIC DNA]</scope>
</reference>
<dbReference type="AlphaFoldDB" id="A0A9W7E4N6"/>
<feature type="chain" id="PRO_5040995239" description="folate gamma-glutamyl hydrolase" evidence="3">
    <location>
        <begin position="18"/>
        <end position="305"/>
    </location>
</feature>
<feature type="active site" evidence="2">
    <location>
        <position position="227"/>
    </location>
</feature>
<dbReference type="SUPFAM" id="SSF52317">
    <property type="entry name" value="Class I glutamine amidotransferase-like"/>
    <property type="match status" value="1"/>
</dbReference>
<organism evidence="5 6">
    <name type="scientific">Triparma laevis f. inornata</name>
    <dbReference type="NCBI Taxonomy" id="1714386"/>
    <lineage>
        <taxon>Eukaryota</taxon>
        <taxon>Sar</taxon>
        <taxon>Stramenopiles</taxon>
        <taxon>Ochrophyta</taxon>
        <taxon>Bolidophyceae</taxon>
        <taxon>Parmales</taxon>
        <taxon>Triparmaceae</taxon>
        <taxon>Triparma</taxon>
    </lineage>
</organism>
<keyword evidence="2" id="KW-0378">Hydrolase</keyword>
<dbReference type="EC" id="3.4.19.9" evidence="2"/>
<dbReference type="InterPro" id="IPR015527">
    <property type="entry name" value="Pept_C26_g-glut_hydrolase"/>
</dbReference>
<dbReference type="PROSITE" id="PS51273">
    <property type="entry name" value="GATASE_TYPE_1"/>
    <property type="match status" value="1"/>
</dbReference>
<protein>
    <recommendedName>
        <fullName evidence="2">folate gamma-glutamyl hydrolase</fullName>
        <ecNumber evidence="2">3.4.19.9</ecNumber>
    </recommendedName>
</protein>
<evidence type="ECO:0000256" key="1">
    <source>
        <dbReference type="PIRSR" id="PIRSR615527-1"/>
    </source>
</evidence>
<accession>A0A9W7E4N6</accession>
<feature type="domain" description="Glutamine amidotransferase" evidence="4">
    <location>
        <begin position="45"/>
        <end position="237"/>
    </location>
</feature>
<keyword evidence="3" id="KW-0732">Signal</keyword>
<dbReference type="Proteomes" id="UP001162640">
    <property type="component" value="Unassembled WGS sequence"/>
</dbReference>
<proteinExistence type="predicted"/>
<evidence type="ECO:0000313" key="5">
    <source>
        <dbReference type="EMBL" id="GMH68059.1"/>
    </source>
</evidence>
<comment type="caution">
    <text evidence="5">The sequence shown here is derived from an EMBL/GenBank/DDBJ whole genome shotgun (WGS) entry which is preliminary data.</text>
</comment>
<dbReference type="Gene3D" id="3.40.50.880">
    <property type="match status" value="1"/>
</dbReference>
<evidence type="ECO:0000313" key="6">
    <source>
        <dbReference type="Proteomes" id="UP001162640"/>
    </source>
</evidence>
<feature type="active site" description="Proton donor" evidence="1">
    <location>
        <position position="227"/>
    </location>
</feature>
<dbReference type="PROSITE" id="PS51275">
    <property type="entry name" value="PEPTIDASE_C26_GGH"/>
    <property type="match status" value="1"/>
</dbReference>
<evidence type="ECO:0000256" key="2">
    <source>
        <dbReference type="PROSITE-ProRule" id="PRU00607"/>
    </source>
</evidence>
<evidence type="ECO:0000259" key="4">
    <source>
        <dbReference type="Pfam" id="PF00117"/>
    </source>
</evidence>
<name>A0A9W7E4N6_9STRA</name>
<dbReference type="PANTHER" id="PTHR11315">
    <property type="entry name" value="PROTEASE FAMILY C26 GAMMA-GLUTAMYL HYDROLASE"/>
    <property type="match status" value="1"/>
</dbReference>
<dbReference type="EMBL" id="BLQM01000136">
    <property type="protein sequence ID" value="GMH68059.1"/>
    <property type="molecule type" value="Genomic_DNA"/>
</dbReference>